<gene>
    <name evidence="1" type="ORF">A2227_07800</name>
</gene>
<sequence>MKEKRLKLNGYCELIGELKIVFHETDTPFVGEQKLTDLLENEKKIFSVDVWGRLWTPENGGGPYGNCCNLCSIVFHKKSPKLVQRLAWRAINIFIPEFFSLLFRELEKFVAENWGEVELEKKQALLTWIEKEKRHLAGIETYNKIRGRLDNCREKNLANPKIVAALNDLARALGILPERICLYGRPRDEEYQKAKKSLNLAGVRHEESYGIKLELWVEGRGYRGLEQILEYAENCPSIRIIA</sequence>
<evidence type="ECO:0000313" key="1">
    <source>
        <dbReference type="EMBL" id="OGF25275.1"/>
    </source>
</evidence>
<protein>
    <submittedName>
        <fullName evidence="1">Uncharacterized protein</fullName>
    </submittedName>
</protein>
<dbReference type="Proteomes" id="UP000178367">
    <property type="component" value="Unassembled WGS sequence"/>
</dbReference>
<accession>A0A1F5SF16</accession>
<evidence type="ECO:0000313" key="2">
    <source>
        <dbReference type="Proteomes" id="UP000178367"/>
    </source>
</evidence>
<dbReference type="AlphaFoldDB" id="A0A1F5SF16"/>
<comment type="caution">
    <text evidence="1">The sequence shown here is derived from an EMBL/GenBank/DDBJ whole genome shotgun (WGS) entry which is preliminary data.</text>
</comment>
<proteinExistence type="predicted"/>
<dbReference type="STRING" id="1797994.A2227_07800"/>
<name>A0A1F5SF16_9BACT</name>
<organism evidence="1 2">
    <name type="scientific">Candidatus Falkowbacteria bacterium RIFOXYA2_FULL_47_19</name>
    <dbReference type="NCBI Taxonomy" id="1797994"/>
    <lineage>
        <taxon>Bacteria</taxon>
        <taxon>Candidatus Falkowiibacteriota</taxon>
    </lineage>
</organism>
<reference evidence="1 2" key="1">
    <citation type="journal article" date="2016" name="Nat. Commun.">
        <title>Thousands of microbial genomes shed light on interconnected biogeochemical processes in an aquifer system.</title>
        <authorList>
            <person name="Anantharaman K."/>
            <person name="Brown C.T."/>
            <person name="Hug L.A."/>
            <person name="Sharon I."/>
            <person name="Castelle C.J."/>
            <person name="Probst A.J."/>
            <person name="Thomas B.C."/>
            <person name="Singh A."/>
            <person name="Wilkins M.J."/>
            <person name="Karaoz U."/>
            <person name="Brodie E.L."/>
            <person name="Williams K.H."/>
            <person name="Hubbard S.S."/>
            <person name="Banfield J.F."/>
        </authorList>
    </citation>
    <scope>NUCLEOTIDE SEQUENCE [LARGE SCALE GENOMIC DNA]</scope>
</reference>
<dbReference type="EMBL" id="MFGB01000022">
    <property type="protein sequence ID" value="OGF25275.1"/>
    <property type="molecule type" value="Genomic_DNA"/>
</dbReference>